<protein>
    <recommendedName>
        <fullName evidence="2">non-specific serine/threonine protein kinase</fullName>
        <ecNumber evidence="2">2.7.11.1</ecNumber>
    </recommendedName>
</protein>
<dbReference type="Proteomes" id="UP001279734">
    <property type="component" value="Unassembled WGS sequence"/>
</dbReference>
<dbReference type="AlphaFoldDB" id="A0AAD3XVM7"/>
<dbReference type="InterPro" id="IPR011009">
    <property type="entry name" value="Kinase-like_dom_sf"/>
</dbReference>
<evidence type="ECO:0000256" key="3">
    <source>
        <dbReference type="ARBA" id="ARBA00022527"/>
    </source>
</evidence>
<comment type="subcellular location">
    <subcellularLocation>
        <location evidence="1">Membrane</location>
        <topology evidence="1">Single-pass type I membrane protein</topology>
    </subcellularLocation>
</comment>
<dbReference type="Gene3D" id="3.30.200.20">
    <property type="entry name" value="Phosphorylase Kinase, domain 1"/>
    <property type="match status" value="1"/>
</dbReference>
<dbReference type="InterPro" id="IPR001245">
    <property type="entry name" value="Ser-Thr/Tyr_kinase_cat_dom"/>
</dbReference>
<keyword evidence="12" id="KW-1185">Reference proteome</keyword>
<evidence type="ECO:0000259" key="10">
    <source>
        <dbReference type="Pfam" id="PF07714"/>
    </source>
</evidence>
<keyword evidence="4" id="KW-0808">Transferase</keyword>
<evidence type="ECO:0000256" key="5">
    <source>
        <dbReference type="ARBA" id="ARBA00022741"/>
    </source>
</evidence>
<keyword evidence="6" id="KW-0418">Kinase</keyword>
<evidence type="ECO:0000256" key="7">
    <source>
        <dbReference type="ARBA" id="ARBA00022840"/>
    </source>
</evidence>
<comment type="catalytic activity">
    <reaction evidence="8">
        <text>L-threonyl-[protein] + ATP = O-phospho-L-threonyl-[protein] + ADP + H(+)</text>
        <dbReference type="Rhea" id="RHEA:46608"/>
        <dbReference type="Rhea" id="RHEA-COMP:11060"/>
        <dbReference type="Rhea" id="RHEA-COMP:11605"/>
        <dbReference type="ChEBI" id="CHEBI:15378"/>
        <dbReference type="ChEBI" id="CHEBI:30013"/>
        <dbReference type="ChEBI" id="CHEBI:30616"/>
        <dbReference type="ChEBI" id="CHEBI:61977"/>
        <dbReference type="ChEBI" id="CHEBI:456216"/>
        <dbReference type="EC" id="2.7.11.1"/>
    </reaction>
</comment>
<dbReference type="EMBL" id="BSYO01000020">
    <property type="protein sequence ID" value="GMH19048.1"/>
    <property type="molecule type" value="Genomic_DNA"/>
</dbReference>
<dbReference type="GO" id="GO:0016020">
    <property type="term" value="C:membrane"/>
    <property type="evidence" value="ECO:0007669"/>
    <property type="project" value="UniProtKB-SubCell"/>
</dbReference>
<evidence type="ECO:0000256" key="6">
    <source>
        <dbReference type="ARBA" id="ARBA00022777"/>
    </source>
</evidence>
<name>A0AAD3XVM7_NEPGR</name>
<keyword evidence="7" id="KW-0067">ATP-binding</keyword>
<feature type="domain" description="Serine-threonine/tyrosine-protein kinase catalytic" evidence="10">
    <location>
        <begin position="31"/>
        <end position="75"/>
    </location>
</feature>
<dbReference type="PANTHER" id="PTHR48006:SF102">
    <property type="entry name" value="LEUCINE-RICH REPEAT-CONTAINING PROTEIN DDB_G0281931-RELATED"/>
    <property type="match status" value="1"/>
</dbReference>
<evidence type="ECO:0000256" key="4">
    <source>
        <dbReference type="ARBA" id="ARBA00022679"/>
    </source>
</evidence>
<dbReference type="GO" id="GO:0005524">
    <property type="term" value="F:ATP binding"/>
    <property type="evidence" value="ECO:0007669"/>
    <property type="project" value="UniProtKB-KW"/>
</dbReference>
<sequence>MYVGFSSTGLLCKLALFDGMELQGFIKGFLPKSNTPVAIKRISHESKQGLREFMSEIASIGRLRHRNLVQLDGVAAR</sequence>
<gene>
    <name evidence="11" type="ORF">Nepgr_020889</name>
</gene>
<organism evidence="11 12">
    <name type="scientific">Nepenthes gracilis</name>
    <name type="common">Slender pitcher plant</name>
    <dbReference type="NCBI Taxonomy" id="150966"/>
    <lineage>
        <taxon>Eukaryota</taxon>
        <taxon>Viridiplantae</taxon>
        <taxon>Streptophyta</taxon>
        <taxon>Embryophyta</taxon>
        <taxon>Tracheophyta</taxon>
        <taxon>Spermatophyta</taxon>
        <taxon>Magnoliopsida</taxon>
        <taxon>eudicotyledons</taxon>
        <taxon>Gunneridae</taxon>
        <taxon>Pentapetalae</taxon>
        <taxon>Caryophyllales</taxon>
        <taxon>Nepenthaceae</taxon>
        <taxon>Nepenthes</taxon>
    </lineage>
</organism>
<evidence type="ECO:0000313" key="11">
    <source>
        <dbReference type="EMBL" id="GMH19048.1"/>
    </source>
</evidence>
<evidence type="ECO:0000256" key="2">
    <source>
        <dbReference type="ARBA" id="ARBA00012513"/>
    </source>
</evidence>
<evidence type="ECO:0000256" key="8">
    <source>
        <dbReference type="ARBA" id="ARBA00047899"/>
    </source>
</evidence>
<keyword evidence="5" id="KW-0547">Nucleotide-binding</keyword>
<dbReference type="GO" id="GO:0004674">
    <property type="term" value="F:protein serine/threonine kinase activity"/>
    <property type="evidence" value="ECO:0007669"/>
    <property type="project" value="UniProtKB-KW"/>
</dbReference>
<proteinExistence type="predicted"/>
<dbReference type="PANTHER" id="PTHR48006">
    <property type="entry name" value="LEUCINE-RICH REPEAT-CONTAINING PROTEIN DDB_G0281931-RELATED"/>
    <property type="match status" value="1"/>
</dbReference>
<dbReference type="InterPro" id="IPR051824">
    <property type="entry name" value="LRR_Rcpt-Like_S/T_Kinase"/>
</dbReference>
<reference evidence="11" key="1">
    <citation type="submission" date="2023-05" db="EMBL/GenBank/DDBJ databases">
        <title>Nepenthes gracilis genome sequencing.</title>
        <authorList>
            <person name="Fukushima K."/>
        </authorList>
    </citation>
    <scope>NUCLEOTIDE SEQUENCE</scope>
    <source>
        <strain evidence="11">SING2019-196</strain>
    </source>
</reference>
<evidence type="ECO:0000256" key="9">
    <source>
        <dbReference type="ARBA" id="ARBA00048679"/>
    </source>
</evidence>
<evidence type="ECO:0000313" key="12">
    <source>
        <dbReference type="Proteomes" id="UP001279734"/>
    </source>
</evidence>
<dbReference type="Pfam" id="PF07714">
    <property type="entry name" value="PK_Tyr_Ser-Thr"/>
    <property type="match status" value="1"/>
</dbReference>
<evidence type="ECO:0000256" key="1">
    <source>
        <dbReference type="ARBA" id="ARBA00004479"/>
    </source>
</evidence>
<comment type="caution">
    <text evidence="11">The sequence shown here is derived from an EMBL/GenBank/DDBJ whole genome shotgun (WGS) entry which is preliminary data.</text>
</comment>
<comment type="catalytic activity">
    <reaction evidence="9">
        <text>L-seryl-[protein] + ATP = O-phospho-L-seryl-[protein] + ADP + H(+)</text>
        <dbReference type="Rhea" id="RHEA:17989"/>
        <dbReference type="Rhea" id="RHEA-COMP:9863"/>
        <dbReference type="Rhea" id="RHEA-COMP:11604"/>
        <dbReference type="ChEBI" id="CHEBI:15378"/>
        <dbReference type="ChEBI" id="CHEBI:29999"/>
        <dbReference type="ChEBI" id="CHEBI:30616"/>
        <dbReference type="ChEBI" id="CHEBI:83421"/>
        <dbReference type="ChEBI" id="CHEBI:456216"/>
        <dbReference type="EC" id="2.7.11.1"/>
    </reaction>
</comment>
<keyword evidence="3" id="KW-0723">Serine/threonine-protein kinase</keyword>
<accession>A0AAD3XVM7</accession>
<dbReference type="EC" id="2.7.11.1" evidence="2"/>
<dbReference type="SUPFAM" id="SSF56112">
    <property type="entry name" value="Protein kinase-like (PK-like)"/>
    <property type="match status" value="1"/>
</dbReference>